<feature type="compositionally biased region" description="Acidic residues" evidence="5">
    <location>
        <begin position="65"/>
        <end position="79"/>
    </location>
</feature>
<dbReference type="EC" id="3.1.1.29" evidence="1"/>
<dbReference type="PANTHER" id="PTHR12649:SF11">
    <property type="entry name" value="PEPTIDYL-TRNA HYDROLASE 2, MITOCHONDRIAL"/>
    <property type="match status" value="1"/>
</dbReference>
<evidence type="ECO:0000256" key="3">
    <source>
        <dbReference type="ARBA" id="ARBA00038050"/>
    </source>
</evidence>
<proteinExistence type="inferred from homology"/>
<dbReference type="PANTHER" id="PTHR12649">
    <property type="entry name" value="PEPTIDYL-TRNA HYDROLASE 2"/>
    <property type="match status" value="1"/>
</dbReference>
<comment type="caution">
    <text evidence="7">The sequence shown here is derived from an EMBL/GenBank/DDBJ whole genome shotgun (WGS) entry which is preliminary data.</text>
</comment>
<evidence type="ECO:0000313" key="7">
    <source>
        <dbReference type="EMBL" id="KAL0635682.1"/>
    </source>
</evidence>
<dbReference type="CDD" id="cd02430">
    <property type="entry name" value="PTH2"/>
    <property type="match status" value="1"/>
</dbReference>
<evidence type="ECO:0000256" key="4">
    <source>
        <dbReference type="ARBA" id="ARBA00048707"/>
    </source>
</evidence>
<evidence type="ECO:0000313" key="8">
    <source>
        <dbReference type="Proteomes" id="UP001447188"/>
    </source>
</evidence>
<sequence>MEMSTLSPLVPIILTAIFSVLAGYYVGKTAGLRAAERAYRLAEKVTGQQEKDRNAQEKPKVVESGSEEDWESEDEDDDAEVADIKKFEDSDEPCKMGKIAAQCGHATLMCFKSSQKLAPHLIHNWEKFGQAKIALQAKGGEDELVMLQAQAMSLGVVAKIVHDAGLTQIVAGSATVLGIGPAPVSVVNQITGHLKLL</sequence>
<reference evidence="7 8" key="1">
    <citation type="submission" date="2024-02" db="EMBL/GenBank/DDBJ databases">
        <title>Discinaceae phylogenomics.</title>
        <authorList>
            <person name="Dirks A.C."/>
            <person name="James T.Y."/>
        </authorList>
    </citation>
    <scope>NUCLEOTIDE SEQUENCE [LARGE SCALE GENOMIC DNA]</scope>
    <source>
        <strain evidence="7 8">ACD0624</strain>
    </source>
</reference>
<keyword evidence="6" id="KW-1133">Transmembrane helix</keyword>
<feature type="compositionally biased region" description="Basic and acidic residues" evidence="5">
    <location>
        <begin position="44"/>
        <end position="61"/>
    </location>
</feature>
<evidence type="ECO:0000256" key="6">
    <source>
        <dbReference type="SAM" id="Phobius"/>
    </source>
</evidence>
<comment type="catalytic activity">
    <reaction evidence="4">
        <text>an N-acyl-L-alpha-aminoacyl-tRNA + H2O = an N-acyl-L-amino acid + a tRNA + H(+)</text>
        <dbReference type="Rhea" id="RHEA:54448"/>
        <dbReference type="Rhea" id="RHEA-COMP:10123"/>
        <dbReference type="Rhea" id="RHEA-COMP:13883"/>
        <dbReference type="ChEBI" id="CHEBI:15377"/>
        <dbReference type="ChEBI" id="CHEBI:15378"/>
        <dbReference type="ChEBI" id="CHEBI:59874"/>
        <dbReference type="ChEBI" id="CHEBI:78442"/>
        <dbReference type="ChEBI" id="CHEBI:138191"/>
        <dbReference type="EC" id="3.1.1.29"/>
    </reaction>
</comment>
<evidence type="ECO:0000256" key="2">
    <source>
        <dbReference type="ARBA" id="ARBA00022801"/>
    </source>
</evidence>
<keyword evidence="8" id="KW-1185">Reference proteome</keyword>
<dbReference type="Proteomes" id="UP001447188">
    <property type="component" value="Unassembled WGS sequence"/>
</dbReference>
<evidence type="ECO:0000256" key="1">
    <source>
        <dbReference type="ARBA" id="ARBA00013260"/>
    </source>
</evidence>
<feature type="region of interest" description="Disordered" evidence="5">
    <location>
        <begin position="44"/>
        <end position="79"/>
    </location>
</feature>
<dbReference type="Pfam" id="PF01981">
    <property type="entry name" value="PTH2"/>
    <property type="match status" value="1"/>
</dbReference>
<dbReference type="Gene3D" id="3.40.1490.10">
    <property type="entry name" value="Bit1"/>
    <property type="match status" value="1"/>
</dbReference>
<keyword evidence="6" id="KW-0812">Transmembrane</keyword>
<dbReference type="InterPro" id="IPR002833">
    <property type="entry name" value="PTH2"/>
</dbReference>
<gene>
    <name evidence="7" type="primary">ERB1_1</name>
    <name evidence="7" type="ORF">Q9L58_005408</name>
</gene>
<name>A0ABR3GIU2_9PEZI</name>
<dbReference type="EMBL" id="JBBBZM010000065">
    <property type="protein sequence ID" value="KAL0635682.1"/>
    <property type="molecule type" value="Genomic_DNA"/>
</dbReference>
<organism evidence="7 8">
    <name type="scientific">Discina gigas</name>
    <dbReference type="NCBI Taxonomy" id="1032678"/>
    <lineage>
        <taxon>Eukaryota</taxon>
        <taxon>Fungi</taxon>
        <taxon>Dikarya</taxon>
        <taxon>Ascomycota</taxon>
        <taxon>Pezizomycotina</taxon>
        <taxon>Pezizomycetes</taxon>
        <taxon>Pezizales</taxon>
        <taxon>Discinaceae</taxon>
        <taxon>Discina</taxon>
    </lineage>
</organism>
<evidence type="ECO:0000256" key="5">
    <source>
        <dbReference type="SAM" id="MobiDB-lite"/>
    </source>
</evidence>
<feature type="transmembrane region" description="Helical" evidence="6">
    <location>
        <begin position="6"/>
        <end position="27"/>
    </location>
</feature>
<dbReference type="SUPFAM" id="SSF102462">
    <property type="entry name" value="Peptidyl-tRNA hydrolase II"/>
    <property type="match status" value="1"/>
</dbReference>
<keyword evidence="2" id="KW-0378">Hydrolase</keyword>
<protein>
    <recommendedName>
        <fullName evidence="1">peptidyl-tRNA hydrolase</fullName>
        <ecNumber evidence="1">3.1.1.29</ecNumber>
    </recommendedName>
</protein>
<dbReference type="NCBIfam" id="TIGR00283">
    <property type="entry name" value="arch_pth2"/>
    <property type="match status" value="1"/>
</dbReference>
<keyword evidence="6" id="KW-0472">Membrane</keyword>
<accession>A0ABR3GIU2</accession>
<comment type="similarity">
    <text evidence="3">Belongs to the PTH2 family.</text>
</comment>
<dbReference type="InterPro" id="IPR023476">
    <property type="entry name" value="Pep_tRNA_hydro_II_dom_sf"/>
</dbReference>